<evidence type="ECO:0000313" key="2">
    <source>
        <dbReference type="Proteomes" id="UP001311232"/>
    </source>
</evidence>
<dbReference type="Proteomes" id="UP001311232">
    <property type="component" value="Unassembled WGS sequence"/>
</dbReference>
<gene>
    <name evidence="1" type="ORF">CRENBAI_002925</name>
</gene>
<keyword evidence="2" id="KW-1185">Reference proteome</keyword>
<name>A0AAV9RND2_9TELE</name>
<accession>A0AAV9RND2</accession>
<comment type="caution">
    <text evidence="1">The sequence shown here is derived from an EMBL/GenBank/DDBJ whole genome shotgun (WGS) entry which is preliminary data.</text>
</comment>
<dbReference type="AlphaFoldDB" id="A0AAV9RND2"/>
<organism evidence="1 2">
    <name type="scientific">Crenichthys baileyi</name>
    <name type="common">White River springfish</name>
    <dbReference type="NCBI Taxonomy" id="28760"/>
    <lineage>
        <taxon>Eukaryota</taxon>
        <taxon>Metazoa</taxon>
        <taxon>Chordata</taxon>
        <taxon>Craniata</taxon>
        <taxon>Vertebrata</taxon>
        <taxon>Euteleostomi</taxon>
        <taxon>Actinopterygii</taxon>
        <taxon>Neopterygii</taxon>
        <taxon>Teleostei</taxon>
        <taxon>Neoteleostei</taxon>
        <taxon>Acanthomorphata</taxon>
        <taxon>Ovalentaria</taxon>
        <taxon>Atherinomorphae</taxon>
        <taxon>Cyprinodontiformes</taxon>
        <taxon>Goodeidae</taxon>
        <taxon>Crenichthys</taxon>
    </lineage>
</organism>
<dbReference type="EMBL" id="JAHHUM010001554">
    <property type="protein sequence ID" value="KAK5610575.1"/>
    <property type="molecule type" value="Genomic_DNA"/>
</dbReference>
<reference evidence="1 2" key="1">
    <citation type="submission" date="2021-06" db="EMBL/GenBank/DDBJ databases">
        <authorList>
            <person name="Palmer J.M."/>
        </authorList>
    </citation>
    <scope>NUCLEOTIDE SEQUENCE [LARGE SCALE GENOMIC DNA]</scope>
    <source>
        <strain evidence="1 2">MEX-2019</strain>
        <tissue evidence="1">Muscle</tissue>
    </source>
</reference>
<evidence type="ECO:0000313" key="1">
    <source>
        <dbReference type="EMBL" id="KAK5610575.1"/>
    </source>
</evidence>
<sequence>MPVSWPIVFIFPLVFIDDCKLNTDMRSGDITGPWQRFVWAVAEVCPVTAGLPVQIPALSVSVVVYLGKTLHLLCLLMVVRGIGGACVWQPHFCQSAPGHLWLQCSSPLSLGYLALCPVPSTERAEGQYGLNLSRLRRVLTLLLTSMELPEHRRNVDHGVWNSRHGAFPEYDDIHSAFLKHSRLSIWLLSPEEKAMHYGR</sequence>
<proteinExistence type="predicted"/>
<protein>
    <submittedName>
        <fullName evidence="1">Uncharacterized protein</fullName>
    </submittedName>
</protein>